<evidence type="ECO:0000313" key="6">
    <source>
        <dbReference type="Proteomes" id="UP000054485"/>
    </source>
</evidence>
<evidence type="ECO:0000256" key="2">
    <source>
        <dbReference type="ARBA" id="ARBA00022771"/>
    </source>
</evidence>
<reference evidence="5 6" key="1">
    <citation type="submission" date="2014-04" db="EMBL/GenBank/DDBJ databases">
        <authorList>
            <consortium name="DOE Joint Genome Institute"/>
            <person name="Kuo A."/>
            <person name="Ruytinx J."/>
            <person name="Rineau F."/>
            <person name="Colpaert J."/>
            <person name="Kohler A."/>
            <person name="Nagy L.G."/>
            <person name="Floudas D."/>
            <person name="Copeland A."/>
            <person name="Barry K.W."/>
            <person name="Cichocki N."/>
            <person name="Veneault-Fourrey C."/>
            <person name="LaButti K."/>
            <person name="Lindquist E.A."/>
            <person name="Lipzen A."/>
            <person name="Lundell T."/>
            <person name="Morin E."/>
            <person name="Murat C."/>
            <person name="Sun H."/>
            <person name="Tunlid A."/>
            <person name="Henrissat B."/>
            <person name="Grigoriev I.V."/>
            <person name="Hibbett D.S."/>
            <person name="Martin F."/>
            <person name="Nordberg H.P."/>
            <person name="Cantor M.N."/>
            <person name="Hua S.X."/>
        </authorList>
    </citation>
    <scope>NUCLEOTIDE SEQUENCE [LARGE SCALE GENOMIC DNA]</scope>
    <source>
        <strain evidence="5 6">UH-Slu-Lm8-n1</strain>
    </source>
</reference>
<feature type="compositionally biased region" description="Basic and acidic residues" evidence="4">
    <location>
        <begin position="947"/>
        <end position="963"/>
    </location>
</feature>
<keyword evidence="2" id="KW-0863">Zinc-finger</keyword>
<protein>
    <recommendedName>
        <fullName evidence="7">ZZ-type domain-containing protein</fullName>
    </recommendedName>
</protein>
<dbReference type="GO" id="GO:0008270">
    <property type="term" value="F:zinc ion binding"/>
    <property type="evidence" value="ECO:0007669"/>
    <property type="project" value="UniProtKB-KW"/>
</dbReference>
<sequence length="1133" mass="128806">MSRTEQVISDITIERTQKALDNATSNLNSTFTRKLDKWDQAEDCVAQTTQEVILAHDFYVQNATAIKSASDAMVADLSKKNMGDFLGEAKKVMEALDVLQQVHPFVGVAILAFKAVVNLELTRRENDRRVGLMLAQASDMMTMLLQLKDTRDPTIVGPHGNIRGRLDRVLDGIKQDIEDCGNAIDKYYKSKFMGWFLSYSWVFHEKTTFPVKFFRSSHWASEFLKVCNSFSQRTQDLQLALNIRTTLRVDIAIDKLDELIRTQTDREVKFEREVQMRGGREKCLESEDKLVELLKIAEQREGRPQNKAYADAPIKDASKPTSKTTSANTSVVEHRRLDASLLYELRAPLRNLLDENRALFMFKLDTQTSDIKDAIKDSETRIMWAFNSRFRRVKDPHLRFIWKEMKWTTSVKTLYFIAELHDYYMNRFAHLRRDAPPPEAVSDASSLVLRVPSPTPTVSVMSDSEGEDRELPAVDPAYHELPTVDPADKWCLKYLSVFYVPSLSEGFDGDANGLVSVREVNNFTSAMPLGWTLPKALAYWAAGWRLDSQYYHTRIEQVLDSMVYAQADVLPENRGCIATYLNSYVIDVIKRLVRSLAELGPEYSDPDLAQLTSQRREAQEETLATKLNIVKYEIDSKDSIKLFGSGRIENFLLPLLYLVIRRHLQIMKLASTVTLVEMELESATQTIENILEGVSLRVEQLAESFRQQGNDPKARFTGYAHGLYNLWYSPELTTDDAEYWESHDFGSDDTKLEIDSTALKFGPLILAEDNEAIGRPVKFIAFNPGQQPEDTMDEYIRLRCMNDLHNTRAFYPYDIPPYLSSTDKERFDVLSQELPPTDIERWNSFAELQMRKRLFQCQCDACHYLVSGVLHRCIDCESNEYDVCADCESQPVSDHKYPSDHKPTHNMLVFRMSLPYSRYRRVLWYARNVLSNCMPAAAPPEAPLTPLREDESQMPSDKPELLHPTESTPPDNSSASDEKLNDNPGAAFVEIAGTSVANGDTYACAECSINMKGIFYICLTCAELYTTIALCGDCAFRDVFNAATNHHPYKHWLVKIKDRVQGVSIGTSDEPLENVDEITSLSLRVDKLAVMVESRFVELDLRLNALVTQIDQLVHSLGVSTGKAELPSESVTV</sequence>
<name>A0A0D0ADQ3_9AGAM</name>
<dbReference type="InterPro" id="IPR018247">
    <property type="entry name" value="EF_Hand_1_Ca_BS"/>
</dbReference>
<dbReference type="STRING" id="930992.A0A0D0ADQ3"/>
<dbReference type="AlphaFoldDB" id="A0A0D0ADQ3"/>
<organism evidence="5 6">
    <name type="scientific">Suillus luteus UH-Slu-Lm8-n1</name>
    <dbReference type="NCBI Taxonomy" id="930992"/>
    <lineage>
        <taxon>Eukaryota</taxon>
        <taxon>Fungi</taxon>
        <taxon>Dikarya</taxon>
        <taxon>Basidiomycota</taxon>
        <taxon>Agaricomycotina</taxon>
        <taxon>Agaricomycetes</taxon>
        <taxon>Agaricomycetidae</taxon>
        <taxon>Boletales</taxon>
        <taxon>Suillineae</taxon>
        <taxon>Suillaceae</taxon>
        <taxon>Suillus</taxon>
    </lineage>
</organism>
<proteinExistence type="predicted"/>
<dbReference type="PROSITE" id="PS00018">
    <property type="entry name" value="EF_HAND_1"/>
    <property type="match status" value="1"/>
</dbReference>
<dbReference type="InterPro" id="IPR043145">
    <property type="entry name" value="Znf_ZZ_sf"/>
</dbReference>
<dbReference type="HOGENOM" id="CLU_282026_0_0_1"/>
<gene>
    <name evidence="5" type="ORF">CY34DRAFT_16506</name>
</gene>
<evidence type="ECO:0000256" key="1">
    <source>
        <dbReference type="ARBA" id="ARBA00022723"/>
    </source>
</evidence>
<feature type="compositionally biased region" description="Polar residues" evidence="4">
    <location>
        <begin position="965"/>
        <end position="975"/>
    </location>
</feature>
<dbReference type="InParanoid" id="A0A0D0ADQ3"/>
<accession>A0A0D0ADQ3</accession>
<evidence type="ECO:0000256" key="3">
    <source>
        <dbReference type="ARBA" id="ARBA00022833"/>
    </source>
</evidence>
<evidence type="ECO:0008006" key="7">
    <source>
        <dbReference type="Google" id="ProtNLM"/>
    </source>
</evidence>
<feature type="region of interest" description="Disordered" evidence="4">
    <location>
        <begin position="941"/>
        <end position="980"/>
    </location>
</feature>
<reference evidence="6" key="2">
    <citation type="submission" date="2015-01" db="EMBL/GenBank/DDBJ databases">
        <title>Evolutionary Origins and Diversification of the Mycorrhizal Mutualists.</title>
        <authorList>
            <consortium name="DOE Joint Genome Institute"/>
            <consortium name="Mycorrhizal Genomics Consortium"/>
            <person name="Kohler A."/>
            <person name="Kuo A."/>
            <person name="Nagy L.G."/>
            <person name="Floudas D."/>
            <person name="Copeland A."/>
            <person name="Barry K.W."/>
            <person name="Cichocki N."/>
            <person name="Veneault-Fourrey C."/>
            <person name="LaButti K."/>
            <person name="Lindquist E.A."/>
            <person name="Lipzen A."/>
            <person name="Lundell T."/>
            <person name="Morin E."/>
            <person name="Murat C."/>
            <person name="Riley R."/>
            <person name="Ohm R."/>
            <person name="Sun H."/>
            <person name="Tunlid A."/>
            <person name="Henrissat B."/>
            <person name="Grigoriev I.V."/>
            <person name="Hibbett D.S."/>
            <person name="Martin F."/>
        </authorList>
    </citation>
    <scope>NUCLEOTIDE SEQUENCE [LARGE SCALE GENOMIC DNA]</scope>
    <source>
        <strain evidence="6">UH-Slu-Lm8-n1</strain>
    </source>
</reference>
<keyword evidence="1" id="KW-0479">Metal-binding</keyword>
<dbReference type="EMBL" id="KN835545">
    <property type="protein sequence ID" value="KIK36264.1"/>
    <property type="molecule type" value="Genomic_DNA"/>
</dbReference>
<dbReference type="OrthoDB" id="2122982at2759"/>
<evidence type="ECO:0000256" key="4">
    <source>
        <dbReference type="SAM" id="MobiDB-lite"/>
    </source>
</evidence>
<keyword evidence="6" id="KW-1185">Reference proteome</keyword>
<dbReference type="SUPFAM" id="SSF57850">
    <property type="entry name" value="RING/U-box"/>
    <property type="match status" value="1"/>
</dbReference>
<evidence type="ECO:0000313" key="5">
    <source>
        <dbReference type="EMBL" id="KIK36264.1"/>
    </source>
</evidence>
<dbReference type="Gene3D" id="3.30.60.90">
    <property type="match status" value="1"/>
</dbReference>
<keyword evidence="3" id="KW-0862">Zinc</keyword>
<dbReference type="Proteomes" id="UP000054485">
    <property type="component" value="Unassembled WGS sequence"/>
</dbReference>